<reference evidence="2 3" key="1">
    <citation type="submission" date="2016-08" db="EMBL/GenBank/DDBJ databases">
        <title>Complete genome sequence of Fictibacillus arsenicus G25-54, a strain with toxicity to nematodes and a potential arsenic-resistance activity.</title>
        <authorList>
            <person name="Zheng Z."/>
        </authorList>
    </citation>
    <scope>NUCLEOTIDE SEQUENCE [LARGE SCALE GENOMIC DNA]</scope>
    <source>
        <strain evidence="2 3">G25-54</strain>
    </source>
</reference>
<name>A0A1B1Z962_9BACL</name>
<evidence type="ECO:0000313" key="3">
    <source>
        <dbReference type="Proteomes" id="UP000077412"/>
    </source>
</evidence>
<evidence type="ECO:0000313" key="2">
    <source>
        <dbReference type="EMBL" id="ANX13919.1"/>
    </source>
</evidence>
<accession>A0A1B1Z962</accession>
<dbReference type="AlphaFoldDB" id="A0A1B1Z962"/>
<keyword evidence="3" id="KW-1185">Reference proteome</keyword>
<organism evidence="2 3">
    <name type="scientific">Fictibacillus arsenicus</name>
    <dbReference type="NCBI Taxonomy" id="255247"/>
    <lineage>
        <taxon>Bacteria</taxon>
        <taxon>Bacillati</taxon>
        <taxon>Bacillota</taxon>
        <taxon>Bacilli</taxon>
        <taxon>Bacillales</taxon>
        <taxon>Fictibacillaceae</taxon>
        <taxon>Fictibacillus</taxon>
    </lineage>
</organism>
<evidence type="ECO:0008006" key="4">
    <source>
        <dbReference type="Google" id="ProtNLM"/>
    </source>
</evidence>
<dbReference type="EMBL" id="CP016761">
    <property type="protein sequence ID" value="ANX13919.1"/>
    <property type="molecule type" value="Genomic_DNA"/>
</dbReference>
<proteinExistence type="predicted"/>
<dbReference type="KEGG" id="far:ABE41_018055"/>
<dbReference type="STRING" id="255247.ABE41_018055"/>
<feature type="compositionally biased region" description="Basic and acidic residues" evidence="1">
    <location>
        <begin position="63"/>
        <end position="75"/>
    </location>
</feature>
<feature type="region of interest" description="Disordered" evidence="1">
    <location>
        <begin position="47"/>
        <end position="75"/>
    </location>
</feature>
<evidence type="ECO:0000256" key="1">
    <source>
        <dbReference type="SAM" id="MobiDB-lite"/>
    </source>
</evidence>
<sequence>MKAKIIVSFLLVVGVTFLITYTEGYAHSGRTDGSGCHTNHSTGVYHCHNGSSDSSSSNPVRKSTPEPKRDKDVDHNFVNDYEQDQEELLLNLNNIGGSDGFLAAETGVNQLKPKTSEFTKAEYNAYKQGYEEAYRNKKFEMKKDEASKAGYALGEKTDDLVLPAEYNQPELKDAFERGFNNALNTKWGNLAYETAKQFKYFNLRQICRKM</sequence>
<dbReference type="Proteomes" id="UP000077412">
    <property type="component" value="Chromosome"/>
</dbReference>
<protein>
    <recommendedName>
        <fullName evidence="4">YHYH domain-containing protein</fullName>
    </recommendedName>
</protein>
<dbReference type="RefSeq" id="WP_066293396.1">
    <property type="nucleotide sequence ID" value="NZ_CP016761.1"/>
</dbReference>
<gene>
    <name evidence="2" type="ORF">ABE41_018055</name>
</gene>
<dbReference type="InterPro" id="IPR047773">
    <property type="entry name" value="YHYH_dom_bact"/>
</dbReference>
<dbReference type="NCBIfam" id="NF033223">
    <property type="entry name" value="YHYH_alt"/>
    <property type="match status" value="1"/>
</dbReference>